<sequence length="46" mass="5559">MEKIAKNQRSNMDGWLITPEEYREFTTLRECKDGFKEIFEFVNSNL</sequence>
<gene>
    <name evidence="1" type="ORF">MSCUN_10560</name>
</gene>
<proteinExistence type="predicted"/>
<evidence type="ECO:0000313" key="2">
    <source>
        <dbReference type="Proteomes" id="UP000246004"/>
    </source>
</evidence>
<dbReference type="EMBL" id="LWMS01000031">
    <property type="protein sequence ID" value="PWL08125.1"/>
    <property type="molecule type" value="Genomic_DNA"/>
</dbReference>
<dbReference type="Proteomes" id="UP000246004">
    <property type="component" value="Unassembled WGS sequence"/>
</dbReference>
<reference evidence="1 2" key="1">
    <citation type="submission" date="2016-04" db="EMBL/GenBank/DDBJ databases">
        <title>Genome sequence of Methanosphaera cuniculi DSM 4103.</title>
        <authorList>
            <person name="Poehlein A."/>
            <person name="Seedorf H."/>
            <person name="Daniel R."/>
        </authorList>
    </citation>
    <scope>NUCLEOTIDE SEQUENCE [LARGE SCALE GENOMIC DNA]</scope>
    <source>
        <strain evidence="1 2">DSM 4103</strain>
    </source>
</reference>
<dbReference type="RefSeq" id="WP_170104057.1">
    <property type="nucleotide sequence ID" value="NZ_LMVN01000011.1"/>
</dbReference>
<dbReference type="AlphaFoldDB" id="A0A2V2BR08"/>
<comment type="caution">
    <text evidence="1">The sequence shown here is derived from an EMBL/GenBank/DDBJ whole genome shotgun (WGS) entry which is preliminary data.</text>
</comment>
<protein>
    <submittedName>
        <fullName evidence="1">Uncharacterized protein</fullName>
    </submittedName>
</protein>
<accession>A0A2V2BR08</accession>
<name>A0A2V2BR08_9EURY</name>
<evidence type="ECO:0000313" key="1">
    <source>
        <dbReference type="EMBL" id="PWL08125.1"/>
    </source>
</evidence>
<organism evidence="1 2">
    <name type="scientific">Methanosphaera cuniculi</name>
    <dbReference type="NCBI Taxonomy" id="1077256"/>
    <lineage>
        <taxon>Archaea</taxon>
        <taxon>Methanobacteriati</taxon>
        <taxon>Methanobacteriota</taxon>
        <taxon>Methanomada group</taxon>
        <taxon>Methanobacteria</taxon>
        <taxon>Methanobacteriales</taxon>
        <taxon>Methanobacteriaceae</taxon>
        <taxon>Methanosphaera</taxon>
    </lineage>
</organism>